<dbReference type="EMBL" id="VCQV01000125">
    <property type="protein sequence ID" value="TWP31702.1"/>
    <property type="molecule type" value="Genomic_DNA"/>
</dbReference>
<dbReference type="AlphaFoldDB" id="A0A563DNZ0"/>
<reference evidence="1 2" key="1">
    <citation type="submission" date="2019-05" db="EMBL/GenBank/DDBJ databases">
        <authorList>
            <person name="Lee S.D."/>
        </authorList>
    </citation>
    <scope>NUCLEOTIDE SEQUENCE [LARGE SCALE GENOMIC DNA]</scope>
    <source>
        <strain evidence="1 2">C5-26</strain>
    </source>
</reference>
<gene>
    <name evidence="1" type="ORF">FGL98_25050</name>
</gene>
<dbReference type="Proteomes" id="UP000320244">
    <property type="component" value="Unassembled WGS sequence"/>
</dbReference>
<organism evidence="1 2">
    <name type="scientific">Leekyejoonella antrihumi</name>
    <dbReference type="NCBI Taxonomy" id="1660198"/>
    <lineage>
        <taxon>Bacteria</taxon>
        <taxon>Bacillati</taxon>
        <taxon>Actinomycetota</taxon>
        <taxon>Actinomycetes</taxon>
        <taxon>Micrococcales</taxon>
        <taxon>Dermacoccaceae</taxon>
        <taxon>Leekyejoonella</taxon>
    </lineage>
</organism>
<reference evidence="1 2" key="2">
    <citation type="submission" date="2019-08" db="EMBL/GenBank/DDBJ databases">
        <title>Jejuicoccus antrihumi gen. nov., sp. nov., a new member of the family Dermacoccaceae isolated from a cave.</title>
        <authorList>
            <person name="Schumann P."/>
            <person name="Kim I.S."/>
        </authorList>
    </citation>
    <scope>NUCLEOTIDE SEQUENCE [LARGE SCALE GENOMIC DNA]</scope>
    <source>
        <strain evidence="1 2">C5-26</strain>
    </source>
</reference>
<dbReference type="RefSeq" id="WP_146321596.1">
    <property type="nucleotide sequence ID" value="NZ_VCQV01000125.1"/>
</dbReference>
<accession>A0A563DNZ0</accession>
<proteinExistence type="predicted"/>
<name>A0A563DNZ0_9MICO</name>
<comment type="caution">
    <text evidence="1">The sequence shown here is derived from an EMBL/GenBank/DDBJ whole genome shotgun (WGS) entry which is preliminary data.</text>
</comment>
<sequence>MNSTATFAETDAIAGKLAGLADELRTTIGNVDDPQAKAMLETGAEALGGLRKAFVDYKNGDEEAWQR</sequence>
<evidence type="ECO:0000313" key="1">
    <source>
        <dbReference type="EMBL" id="TWP31702.1"/>
    </source>
</evidence>
<keyword evidence="2" id="KW-1185">Reference proteome</keyword>
<protein>
    <submittedName>
        <fullName evidence="1">Uncharacterized protein</fullName>
    </submittedName>
</protein>
<evidence type="ECO:0000313" key="2">
    <source>
        <dbReference type="Proteomes" id="UP000320244"/>
    </source>
</evidence>
<dbReference type="OrthoDB" id="678471at2"/>